<comment type="caution">
    <text evidence="2">The sequence shown here is derived from an EMBL/GenBank/DDBJ whole genome shotgun (WGS) entry which is preliminary data.</text>
</comment>
<accession>A0A9W9ZXJ9</accession>
<reference evidence="2" key="1">
    <citation type="submission" date="2023-01" db="EMBL/GenBank/DDBJ databases">
        <title>Genome assembly of the deep-sea coral Lophelia pertusa.</title>
        <authorList>
            <person name="Herrera S."/>
            <person name="Cordes E."/>
        </authorList>
    </citation>
    <scope>NUCLEOTIDE SEQUENCE</scope>
    <source>
        <strain evidence="2">USNM1676648</strain>
        <tissue evidence="2">Polyp</tissue>
    </source>
</reference>
<dbReference type="EMBL" id="MU825426">
    <property type="protein sequence ID" value="KAJ7389718.1"/>
    <property type="molecule type" value="Genomic_DNA"/>
</dbReference>
<name>A0A9W9ZXJ9_9CNID</name>
<feature type="region of interest" description="Disordered" evidence="1">
    <location>
        <begin position="60"/>
        <end position="103"/>
    </location>
</feature>
<evidence type="ECO:0000313" key="2">
    <source>
        <dbReference type="EMBL" id="KAJ7389718.1"/>
    </source>
</evidence>
<evidence type="ECO:0000256" key="1">
    <source>
        <dbReference type="SAM" id="MobiDB-lite"/>
    </source>
</evidence>
<protein>
    <submittedName>
        <fullName evidence="2">Uncharacterized protein</fullName>
    </submittedName>
</protein>
<evidence type="ECO:0000313" key="3">
    <source>
        <dbReference type="Proteomes" id="UP001163046"/>
    </source>
</evidence>
<organism evidence="2 3">
    <name type="scientific">Desmophyllum pertusum</name>
    <dbReference type="NCBI Taxonomy" id="174260"/>
    <lineage>
        <taxon>Eukaryota</taxon>
        <taxon>Metazoa</taxon>
        <taxon>Cnidaria</taxon>
        <taxon>Anthozoa</taxon>
        <taxon>Hexacorallia</taxon>
        <taxon>Scleractinia</taxon>
        <taxon>Caryophylliina</taxon>
        <taxon>Caryophylliidae</taxon>
        <taxon>Desmophyllum</taxon>
    </lineage>
</organism>
<feature type="region of interest" description="Disordered" evidence="1">
    <location>
        <begin position="1"/>
        <end position="42"/>
    </location>
</feature>
<dbReference type="AlphaFoldDB" id="A0A9W9ZXJ9"/>
<feature type="compositionally biased region" description="Basic and acidic residues" evidence="1">
    <location>
        <begin position="9"/>
        <end position="22"/>
    </location>
</feature>
<dbReference type="Proteomes" id="UP001163046">
    <property type="component" value="Unassembled WGS sequence"/>
</dbReference>
<keyword evidence="3" id="KW-1185">Reference proteome</keyword>
<proteinExistence type="predicted"/>
<feature type="compositionally biased region" description="Basic residues" evidence="1">
    <location>
        <begin position="74"/>
        <end position="90"/>
    </location>
</feature>
<feature type="compositionally biased region" description="Basic and acidic residues" evidence="1">
    <location>
        <begin position="32"/>
        <end position="42"/>
    </location>
</feature>
<gene>
    <name evidence="2" type="ORF">OS493_029618</name>
</gene>
<sequence length="147" mass="16079">MSVEDELIGADKVEHGIEEHDPNATQDTSAIDAKENGHEDTLKPVEVNMSGLEMAEIDGTLAKIDNGQKDPRKTIRARRKRLRPKWRKAISFRNSQNDDLNNGTSAMKSSYCNGGLSLDGVTECDNCHAQANGSAGTTESINYFQPS</sequence>
<feature type="compositionally biased region" description="Polar residues" evidence="1">
    <location>
        <begin position="92"/>
        <end position="103"/>
    </location>
</feature>